<evidence type="ECO:0000313" key="2">
    <source>
        <dbReference type="Proteomes" id="UP000319801"/>
    </source>
</evidence>
<dbReference type="Proteomes" id="UP000319801">
    <property type="component" value="Unassembled WGS sequence"/>
</dbReference>
<name>A0A556V937_BAGYA</name>
<sequence length="140" mass="15542">MARHGVPKCSGPTDAESQCRLMFWGFKGDLAEECGGSSGLFGDDVQKVVKRFQKAKPQPALFIGTYLTVPREWSMFGHLSKKLEALTVLAVSWFTKQLAVLKERRCQGAARQISPHLKLIIYENPEAQHRKLNSPEGGGN</sequence>
<evidence type="ECO:0000313" key="1">
    <source>
        <dbReference type="EMBL" id="TTB12815.1"/>
    </source>
</evidence>
<comment type="caution">
    <text evidence="1">The sequence shown here is derived from an EMBL/GenBank/DDBJ whole genome shotgun (WGS) entry which is preliminary data.</text>
</comment>
<gene>
    <name evidence="1" type="ORF">Baya_14282</name>
</gene>
<keyword evidence="2" id="KW-1185">Reference proteome</keyword>
<proteinExistence type="predicted"/>
<protein>
    <submittedName>
        <fullName evidence="1">Uncharacterized protein</fullName>
    </submittedName>
</protein>
<accession>A0A556V937</accession>
<reference evidence="1 2" key="1">
    <citation type="journal article" date="2019" name="Genome Biol. Evol.">
        <title>Whole-Genome Sequencing of the Giant Devil Catfish, Bagarius yarrelli.</title>
        <authorList>
            <person name="Jiang W."/>
            <person name="Lv Y."/>
            <person name="Cheng L."/>
            <person name="Yang K."/>
            <person name="Chao B."/>
            <person name="Wang X."/>
            <person name="Li Y."/>
            <person name="Pan X."/>
            <person name="You X."/>
            <person name="Zhang Y."/>
            <person name="Yang J."/>
            <person name="Li J."/>
            <person name="Zhang X."/>
            <person name="Liu S."/>
            <person name="Sun C."/>
            <person name="Yang J."/>
            <person name="Shi Q."/>
        </authorList>
    </citation>
    <scope>NUCLEOTIDE SEQUENCE [LARGE SCALE GENOMIC DNA]</scope>
    <source>
        <strain evidence="1">JWS20170419001</strain>
        <tissue evidence="1">Muscle</tissue>
    </source>
</reference>
<dbReference type="AlphaFoldDB" id="A0A556V937"/>
<organism evidence="1 2">
    <name type="scientific">Bagarius yarrelli</name>
    <name type="common">Goonch</name>
    <name type="synonym">Bagrus yarrelli</name>
    <dbReference type="NCBI Taxonomy" id="175774"/>
    <lineage>
        <taxon>Eukaryota</taxon>
        <taxon>Metazoa</taxon>
        <taxon>Chordata</taxon>
        <taxon>Craniata</taxon>
        <taxon>Vertebrata</taxon>
        <taxon>Euteleostomi</taxon>
        <taxon>Actinopterygii</taxon>
        <taxon>Neopterygii</taxon>
        <taxon>Teleostei</taxon>
        <taxon>Ostariophysi</taxon>
        <taxon>Siluriformes</taxon>
        <taxon>Sisoridae</taxon>
        <taxon>Sisorinae</taxon>
        <taxon>Bagarius</taxon>
    </lineage>
</organism>
<dbReference type="EMBL" id="VCAZ01000166">
    <property type="protein sequence ID" value="TTB12815.1"/>
    <property type="molecule type" value="Genomic_DNA"/>
</dbReference>